<reference evidence="8 9" key="1">
    <citation type="journal article" date="2020" name="Mol. Biol. Evol.">
        <title>Interspecific Gene Flow and the Evolution of Specialization in Black and White Rhinoceros.</title>
        <authorList>
            <person name="Moodley Y."/>
            <person name="Westbury M.V."/>
            <person name="Russo I.M."/>
            <person name="Gopalakrishnan S."/>
            <person name="Rakotoarivelo A."/>
            <person name="Olsen R.A."/>
            <person name="Prost S."/>
            <person name="Tunstall T."/>
            <person name="Ryder O.A."/>
            <person name="Dalen L."/>
            <person name="Bruford M.W."/>
        </authorList>
    </citation>
    <scope>NUCLEOTIDE SEQUENCE [LARGE SCALE GENOMIC DNA]</scope>
    <source>
        <strain evidence="8">SBR-YM</strain>
        <tissue evidence="8">Skin</tissue>
    </source>
</reference>
<comment type="catalytic activity">
    <reaction evidence="1 6">
        <text>alpha,alpha-trehalose + H2O = alpha-D-glucose + beta-D-glucose</text>
        <dbReference type="Rhea" id="RHEA:32675"/>
        <dbReference type="ChEBI" id="CHEBI:15377"/>
        <dbReference type="ChEBI" id="CHEBI:15903"/>
        <dbReference type="ChEBI" id="CHEBI:16551"/>
        <dbReference type="ChEBI" id="CHEBI:17925"/>
        <dbReference type="EC" id="3.2.1.28"/>
    </reaction>
</comment>
<dbReference type="Proteomes" id="UP000551758">
    <property type="component" value="Unassembled WGS sequence"/>
</dbReference>
<evidence type="ECO:0000256" key="4">
    <source>
        <dbReference type="ARBA" id="ARBA00019905"/>
    </source>
</evidence>
<comment type="similarity">
    <text evidence="2 6">Belongs to the glycosyl hydrolase 37 family.</text>
</comment>
<dbReference type="EC" id="3.2.1.28" evidence="3 6"/>
<dbReference type="InterPro" id="IPR012341">
    <property type="entry name" value="6hp_glycosidase-like_sf"/>
</dbReference>
<dbReference type="GO" id="GO:0005993">
    <property type="term" value="P:trehalose catabolic process"/>
    <property type="evidence" value="ECO:0007669"/>
    <property type="project" value="TreeGrafter"/>
</dbReference>
<evidence type="ECO:0000256" key="1">
    <source>
        <dbReference type="ARBA" id="ARBA00001576"/>
    </source>
</evidence>
<feature type="region of interest" description="Disordered" evidence="7">
    <location>
        <begin position="398"/>
        <end position="429"/>
    </location>
</feature>
<keyword evidence="6" id="KW-0326">Glycosidase</keyword>
<name>A0A7J7F003_DICBM</name>
<evidence type="ECO:0000313" key="9">
    <source>
        <dbReference type="Proteomes" id="UP000551758"/>
    </source>
</evidence>
<accession>A0A7J7F003</accession>
<keyword evidence="6" id="KW-0378">Hydrolase</keyword>
<dbReference type="SMART" id="SM00174">
    <property type="entry name" value="RHO"/>
    <property type="match status" value="1"/>
</dbReference>
<comment type="caution">
    <text evidence="8">The sequence shown here is derived from an EMBL/GenBank/DDBJ whole genome shotgun (WGS) entry which is preliminary data.</text>
</comment>
<evidence type="ECO:0000256" key="3">
    <source>
        <dbReference type="ARBA" id="ARBA00012757"/>
    </source>
</evidence>
<dbReference type="Pfam" id="PF00071">
    <property type="entry name" value="Ras"/>
    <property type="match status" value="1"/>
</dbReference>
<dbReference type="PANTHER" id="PTHR23403:SF1">
    <property type="entry name" value="TREHALASE"/>
    <property type="match status" value="1"/>
</dbReference>
<keyword evidence="5" id="KW-0547">Nucleotide-binding</keyword>
<dbReference type="GO" id="GO:0004555">
    <property type="term" value="F:alpha,alpha-trehalase activity"/>
    <property type="evidence" value="ECO:0007669"/>
    <property type="project" value="UniProtKB-EC"/>
</dbReference>
<dbReference type="InterPro" id="IPR027417">
    <property type="entry name" value="P-loop_NTPase"/>
</dbReference>
<keyword evidence="9" id="KW-1185">Reference proteome</keyword>
<dbReference type="InterPro" id="IPR001806">
    <property type="entry name" value="Small_GTPase"/>
</dbReference>
<dbReference type="Pfam" id="PF01204">
    <property type="entry name" value="Trehalase"/>
    <property type="match status" value="2"/>
</dbReference>
<protein>
    <recommendedName>
        <fullName evidence="4 6">Trehalase</fullName>
        <ecNumber evidence="3 6">3.2.1.28</ecNumber>
    </recommendedName>
    <alternativeName>
        <fullName evidence="6">Alpha-trehalose glucohydrolase</fullName>
    </alternativeName>
</protein>
<dbReference type="PANTHER" id="PTHR23403">
    <property type="entry name" value="TREHALASE"/>
    <property type="match status" value="1"/>
</dbReference>
<proteinExistence type="inferred from homology"/>
<feature type="region of interest" description="Disordered" evidence="7">
    <location>
        <begin position="177"/>
        <end position="199"/>
    </location>
</feature>
<dbReference type="AlphaFoldDB" id="A0A7J7F003"/>
<dbReference type="EMBL" id="JACDTQ010001719">
    <property type="protein sequence ID" value="KAF5921228.1"/>
    <property type="molecule type" value="Genomic_DNA"/>
</dbReference>
<dbReference type="Gene3D" id="1.50.10.10">
    <property type="match status" value="2"/>
</dbReference>
<sequence>MPQRRSRATQTIKCIVVGDGAVGKTCLLISYATNKFPSDCVPTVFDNCAVTVMIETGEKLAHDLKAVKYVECSALTQKGLKNVSNEAILAALELLEAKKSCSQIYCHGELLHQVQMAQLYQDDKQFVDQPLSSAPDQVLQRFNELAEAHNHSIPQQQLQLFVQEHFQPVGQELESWTPEDWKDRYNPGQGTGEGPSERAASLNPVGPVFFSPQFLQTISDPNLRAWAGQLHQLWKNLGKKVSVPESYSKDAELADTLPEGEQQQAERVWVALGACSCVRPWSPVCCCLLLTGDREALFTELKAGAESGWDFSSRWLIGGPNPDLLSSTRTSKFVPVDLNAFLCQAEELMSNFHARLGEHASRREVCLSGVGPRLSSGNSAGRRTLECQEENGITNYLKKKQNSQLPGGTKDGLISPIPTADTGGPCSNA</sequence>
<evidence type="ECO:0000256" key="6">
    <source>
        <dbReference type="RuleBase" id="RU361180"/>
    </source>
</evidence>
<dbReference type="GO" id="GO:0003924">
    <property type="term" value="F:GTPase activity"/>
    <property type="evidence" value="ECO:0007669"/>
    <property type="project" value="InterPro"/>
</dbReference>
<dbReference type="InterPro" id="IPR008928">
    <property type="entry name" value="6-hairpin_glycosidase_sf"/>
</dbReference>
<dbReference type="SUPFAM" id="SSF52540">
    <property type="entry name" value="P-loop containing nucleoside triphosphate hydrolases"/>
    <property type="match status" value="1"/>
</dbReference>
<dbReference type="PRINTS" id="PR00744">
    <property type="entry name" value="GLHYDRLASE37"/>
</dbReference>
<dbReference type="InterPro" id="IPR001661">
    <property type="entry name" value="Glyco_hydro_37"/>
</dbReference>
<dbReference type="Gene3D" id="3.40.50.300">
    <property type="entry name" value="P-loop containing nucleotide triphosphate hydrolases"/>
    <property type="match status" value="2"/>
</dbReference>
<dbReference type="SMART" id="SM00175">
    <property type="entry name" value="RAB"/>
    <property type="match status" value="1"/>
</dbReference>
<organism evidence="8 9">
    <name type="scientific">Diceros bicornis minor</name>
    <name type="common">South-central black rhinoceros</name>
    <dbReference type="NCBI Taxonomy" id="77932"/>
    <lineage>
        <taxon>Eukaryota</taxon>
        <taxon>Metazoa</taxon>
        <taxon>Chordata</taxon>
        <taxon>Craniata</taxon>
        <taxon>Vertebrata</taxon>
        <taxon>Euteleostomi</taxon>
        <taxon>Mammalia</taxon>
        <taxon>Eutheria</taxon>
        <taxon>Laurasiatheria</taxon>
        <taxon>Perissodactyla</taxon>
        <taxon>Rhinocerotidae</taxon>
        <taxon>Diceros</taxon>
    </lineage>
</organism>
<gene>
    <name evidence="8" type="ORF">HPG69_018628</name>
</gene>
<evidence type="ECO:0000256" key="7">
    <source>
        <dbReference type="SAM" id="MobiDB-lite"/>
    </source>
</evidence>
<dbReference type="SUPFAM" id="SSF48208">
    <property type="entry name" value="Six-hairpin glycosidases"/>
    <property type="match status" value="1"/>
</dbReference>
<evidence type="ECO:0000256" key="2">
    <source>
        <dbReference type="ARBA" id="ARBA00005615"/>
    </source>
</evidence>
<evidence type="ECO:0000256" key="5">
    <source>
        <dbReference type="ARBA" id="ARBA00022741"/>
    </source>
</evidence>
<evidence type="ECO:0000313" key="8">
    <source>
        <dbReference type="EMBL" id="KAF5921228.1"/>
    </source>
</evidence>
<dbReference type="GO" id="GO:0005525">
    <property type="term" value="F:GTP binding"/>
    <property type="evidence" value="ECO:0007669"/>
    <property type="project" value="InterPro"/>
</dbReference>